<dbReference type="EMBL" id="JAINUF010000002">
    <property type="protein sequence ID" value="KAJ8374326.1"/>
    <property type="molecule type" value="Genomic_DNA"/>
</dbReference>
<dbReference type="SUPFAM" id="SSF81665">
    <property type="entry name" value="Calcium ATPase, transmembrane domain M"/>
    <property type="match status" value="1"/>
</dbReference>
<feature type="compositionally biased region" description="Basic and acidic residues" evidence="20">
    <location>
        <begin position="1237"/>
        <end position="1249"/>
    </location>
</feature>
<keyword evidence="5" id="KW-0597">Phosphoprotein</keyword>
<feature type="transmembrane region" description="Helical" evidence="21">
    <location>
        <begin position="978"/>
        <end position="997"/>
    </location>
</feature>
<evidence type="ECO:0000256" key="3">
    <source>
        <dbReference type="ARBA" id="ARBA00004520"/>
    </source>
</evidence>
<keyword evidence="11" id="KW-0460">Magnesium</keyword>
<dbReference type="Gene3D" id="3.40.1110.10">
    <property type="entry name" value="Calcium-transporting ATPase, cytoplasmic domain N"/>
    <property type="match status" value="1"/>
</dbReference>
<dbReference type="SFLD" id="SFLDF00027">
    <property type="entry name" value="p-type_atpase"/>
    <property type="match status" value="1"/>
</dbReference>
<feature type="domain" description="Cation-transporting P-type ATPase N-terminal" evidence="22">
    <location>
        <begin position="168"/>
        <end position="241"/>
    </location>
</feature>
<dbReference type="NCBIfam" id="TIGR01494">
    <property type="entry name" value="ATPase_P-type"/>
    <property type="match status" value="1"/>
</dbReference>
<dbReference type="PROSITE" id="PS00154">
    <property type="entry name" value="ATPASE_E1_E2"/>
    <property type="match status" value="1"/>
</dbReference>
<dbReference type="GO" id="GO:0019829">
    <property type="term" value="F:ATPase-coupled monoatomic cation transmembrane transporter activity"/>
    <property type="evidence" value="ECO:0007669"/>
    <property type="project" value="InterPro"/>
</dbReference>
<dbReference type="FunFam" id="1.20.1110.10:FF:000023">
    <property type="entry name" value="Cation-transporting ATPase"/>
    <property type="match status" value="1"/>
</dbReference>
<dbReference type="SUPFAM" id="SSF81660">
    <property type="entry name" value="Metal cation-transporting ATPase, ATP-binding domain N"/>
    <property type="match status" value="1"/>
</dbReference>
<evidence type="ECO:0000256" key="18">
    <source>
        <dbReference type="ARBA" id="ARBA00074226"/>
    </source>
</evidence>
<gene>
    <name evidence="23" type="ORF">SKAU_G00049060</name>
</gene>
<feature type="transmembrane region" description="Helical" evidence="21">
    <location>
        <begin position="1018"/>
        <end position="1040"/>
    </location>
</feature>
<proteinExistence type="inferred from homology"/>
<dbReference type="SFLD" id="SFLDS00003">
    <property type="entry name" value="Haloacid_Dehalogenase"/>
    <property type="match status" value="1"/>
</dbReference>
<name>A0A9Q1J8G5_SYNKA</name>
<evidence type="ECO:0000256" key="21">
    <source>
        <dbReference type="SAM" id="Phobius"/>
    </source>
</evidence>
<feature type="transmembrane region" description="Helical" evidence="21">
    <location>
        <begin position="460"/>
        <end position="480"/>
    </location>
</feature>
<feature type="region of interest" description="Disordered" evidence="20">
    <location>
        <begin position="1237"/>
        <end position="1268"/>
    </location>
</feature>
<dbReference type="PANTHER" id="PTHR45630">
    <property type="entry name" value="CATION-TRANSPORTING ATPASE-RELATED"/>
    <property type="match status" value="1"/>
</dbReference>
<evidence type="ECO:0000256" key="10">
    <source>
        <dbReference type="ARBA" id="ARBA00022840"/>
    </source>
</evidence>
<dbReference type="GO" id="GO:0015594">
    <property type="term" value="F:ABC-type putrescine transporter activity"/>
    <property type="evidence" value="ECO:0007669"/>
    <property type="project" value="UniProtKB-EC"/>
</dbReference>
<dbReference type="CDD" id="cd07542">
    <property type="entry name" value="P-type_ATPase_cation"/>
    <property type="match status" value="1"/>
</dbReference>
<dbReference type="AlphaFoldDB" id="A0A9Q1J8G5"/>
<evidence type="ECO:0000256" key="6">
    <source>
        <dbReference type="ARBA" id="ARBA00022692"/>
    </source>
</evidence>
<reference evidence="23" key="1">
    <citation type="journal article" date="2023" name="Science">
        <title>Genome structures resolve the early diversification of teleost fishes.</title>
        <authorList>
            <person name="Parey E."/>
            <person name="Louis A."/>
            <person name="Montfort J."/>
            <person name="Bouchez O."/>
            <person name="Roques C."/>
            <person name="Iampietro C."/>
            <person name="Lluch J."/>
            <person name="Castinel A."/>
            <person name="Donnadieu C."/>
            <person name="Desvignes T."/>
            <person name="Floi Bucao C."/>
            <person name="Jouanno E."/>
            <person name="Wen M."/>
            <person name="Mejri S."/>
            <person name="Dirks R."/>
            <person name="Jansen H."/>
            <person name="Henkel C."/>
            <person name="Chen W.J."/>
            <person name="Zahm M."/>
            <person name="Cabau C."/>
            <person name="Klopp C."/>
            <person name="Thompson A.W."/>
            <person name="Robinson-Rechavi M."/>
            <person name="Braasch I."/>
            <person name="Lecointre G."/>
            <person name="Bobe J."/>
            <person name="Postlethwait J.H."/>
            <person name="Berthelot C."/>
            <person name="Roest Crollius H."/>
            <person name="Guiguen Y."/>
        </authorList>
    </citation>
    <scope>NUCLEOTIDE SEQUENCE</scope>
    <source>
        <strain evidence="23">WJC10195</strain>
    </source>
</reference>
<comment type="similarity">
    <text evidence="4">Belongs to the cation transport ATPase (P-type) (TC 3.A.3) family. Type V subfamily.</text>
</comment>
<organism evidence="23 24">
    <name type="scientific">Synaphobranchus kaupii</name>
    <name type="common">Kaup's arrowtooth eel</name>
    <dbReference type="NCBI Taxonomy" id="118154"/>
    <lineage>
        <taxon>Eukaryota</taxon>
        <taxon>Metazoa</taxon>
        <taxon>Chordata</taxon>
        <taxon>Craniata</taxon>
        <taxon>Vertebrata</taxon>
        <taxon>Euteleostomi</taxon>
        <taxon>Actinopterygii</taxon>
        <taxon>Neopterygii</taxon>
        <taxon>Teleostei</taxon>
        <taxon>Anguilliformes</taxon>
        <taxon>Synaphobranchidae</taxon>
        <taxon>Synaphobranchus</taxon>
    </lineage>
</organism>
<dbReference type="PRINTS" id="PR00119">
    <property type="entry name" value="CATATPASE"/>
</dbReference>
<dbReference type="PANTHER" id="PTHR45630:SF12">
    <property type="entry name" value="POLYAMINE-TRANSPORTING ATPASE 13A3"/>
    <property type="match status" value="1"/>
</dbReference>
<comment type="subcellular location">
    <subcellularLocation>
        <location evidence="3">Early endosome membrane</location>
        <topology evidence="3">Multi-pass membrane protein</topology>
    </subcellularLocation>
    <subcellularLocation>
        <location evidence="1">Late endosome membrane</location>
        <topology evidence="1">Multi-pass membrane protein</topology>
    </subcellularLocation>
    <subcellularLocation>
        <location evidence="2">Recycling endosome membrane</location>
        <topology evidence="2">Multi-pass membrane protein</topology>
    </subcellularLocation>
</comment>
<evidence type="ECO:0000256" key="12">
    <source>
        <dbReference type="ARBA" id="ARBA00022967"/>
    </source>
</evidence>
<evidence type="ECO:0000256" key="14">
    <source>
        <dbReference type="ARBA" id="ARBA00023136"/>
    </source>
</evidence>
<dbReference type="GO" id="GO:0046872">
    <property type="term" value="F:metal ion binding"/>
    <property type="evidence" value="ECO:0007669"/>
    <property type="project" value="UniProtKB-KW"/>
</dbReference>
<keyword evidence="12" id="KW-1278">Translocase</keyword>
<feature type="transmembrane region" description="Helical" evidence="21">
    <location>
        <begin position="948"/>
        <end position="972"/>
    </location>
</feature>
<dbReference type="GO" id="GO:0016887">
    <property type="term" value="F:ATP hydrolysis activity"/>
    <property type="evidence" value="ECO:0007669"/>
    <property type="project" value="InterPro"/>
</dbReference>
<dbReference type="SUPFAM" id="SSF56784">
    <property type="entry name" value="HAD-like"/>
    <property type="match status" value="1"/>
</dbReference>
<dbReference type="FunFam" id="3.40.1110.10:FF:000026">
    <property type="entry name" value="Cation-transporting ATPase"/>
    <property type="match status" value="1"/>
</dbReference>
<evidence type="ECO:0000256" key="20">
    <source>
        <dbReference type="SAM" id="MobiDB-lite"/>
    </source>
</evidence>
<dbReference type="GO" id="GO:0055038">
    <property type="term" value="C:recycling endosome membrane"/>
    <property type="evidence" value="ECO:0007669"/>
    <property type="project" value="UniProtKB-SubCell"/>
</dbReference>
<dbReference type="FunFam" id="2.70.150.10:FF:000017">
    <property type="entry name" value="Cation-transporting ATPase"/>
    <property type="match status" value="1"/>
</dbReference>
<dbReference type="OrthoDB" id="48943at2759"/>
<evidence type="ECO:0000256" key="19">
    <source>
        <dbReference type="ARBA" id="ARBA00076813"/>
    </source>
</evidence>
<evidence type="ECO:0000256" key="15">
    <source>
        <dbReference type="ARBA" id="ARBA00051385"/>
    </source>
</evidence>
<keyword evidence="14 21" id="KW-0472">Membrane</keyword>
<comment type="catalytic activity">
    <reaction evidence="15">
        <text>putrescine(out) + ATP + H2O = putrescine(in) + ADP + phosphate + H(+)</text>
        <dbReference type="Rhea" id="RHEA:29995"/>
        <dbReference type="ChEBI" id="CHEBI:15377"/>
        <dbReference type="ChEBI" id="CHEBI:15378"/>
        <dbReference type="ChEBI" id="CHEBI:30616"/>
        <dbReference type="ChEBI" id="CHEBI:43474"/>
        <dbReference type="ChEBI" id="CHEBI:326268"/>
        <dbReference type="ChEBI" id="CHEBI:456216"/>
        <dbReference type="EC" id="7.6.2.16"/>
    </reaction>
    <physiologicalReaction direction="left-to-right" evidence="15">
        <dbReference type="Rhea" id="RHEA:29996"/>
    </physiologicalReaction>
</comment>
<dbReference type="Pfam" id="PF13246">
    <property type="entry name" value="Cation_ATPase"/>
    <property type="match status" value="1"/>
</dbReference>
<dbReference type="SFLD" id="SFLDG00002">
    <property type="entry name" value="C1.7:_P-type_atpase_like"/>
    <property type="match status" value="1"/>
</dbReference>
<evidence type="ECO:0000256" key="5">
    <source>
        <dbReference type="ARBA" id="ARBA00022553"/>
    </source>
</evidence>
<evidence type="ECO:0000256" key="2">
    <source>
        <dbReference type="ARBA" id="ARBA00004195"/>
    </source>
</evidence>
<dbReference type="Gene3D" id="3.40.50.1000">
    <property type="entry name" value="HAD superfamily/HAD-like"/>
    <property type="match status" value="1"/>
</dbReference>
<evidence type="ECO:0000256" key="7">
    <source>
        <dbReference type="ARBA" id="ARBA00022723"/>
    </source>
</evidence>
<keyword evidence="24" id="KW-1185">Reference proteome</keyword>
<dbReference type="InterPro" id="IPR006544">
    <property type="entry name" value="P-type_TPase_V"/>
</dbReference>
<dbReference type="GO" id="GO:0005524">
    <property type="term" value="F:ATP binding"/>
    <property type="evidence" value="ECO:0007669"/>
    <property type="project" value="UniProtKB-KW"/>
</dbReference>
<dbReference type="InterPro" id="IPR023299">
    <property type="entry name" value="ATPase_P-typ_cyto_dom_N"/>
</dbReference>
<feature type="transmembrane region" description="Helical" evidence="21">
    <location>
        <begin position="29"/>
        <end position="49"/>
    </location>
</feature>
<comment type="caution">
    <text evidence="23">The sequence shown here is derived from an EMBL/GenBank/DDBJ whole genome shotgun (WGS) entry which is preliminary data.</text>
</comment>
<keyword evidence="10" id="KW-0067">ATP-binding</keyword>
<dbReference type="FunFam" id="3.40.50.1000:FF:000045">
    <property type="entry name" value="Cation-transporting ATPase"/>
    <property type="match status" value="1"/>
</dbReference>
<dbReference type="InterPro" id="IPR008250">
    <property type="entry name" value="ATPase_P-typ_transduc_dom_A_sf"/>
</dbReference>
<evidence type="ECO:0000313" key="23">
    <source>
        <dbReference type="EMBL" id="KAJ8374326.1"/>
    </source>
</evidence>
<evidence type="ECO:0000256" key="16">
    <source>
        <dbReference type="ARBA" id="ARBA00053935"/>
    </source>
</evidence>
<dbReference type="SUPFAM" id="SSF81653">
    <property type="entry name" value="Calcium ATPase, transduction domain A"/>
    <property type="match status" value="1"/>
</dbReference>
<dbReference type="InterPro" id="IPR004014">
    <property type="entry name" value="ATPase_P-typ_cation-transptr_N"/>
</dbReference>
<dbReference type="InterPro" id="IPR059000">
    <property type="entry name" value="ATPase_P-type_domA"/>
</dbReference>
<feature type="transmembrane region" description="Helical" evidence="21">
    <location>
        <begin position="1085"/>
        <end position="1102"/>
    </location>
</feature>
<feature type="region of interest" description="Disordered" evidence="20">
    <location>
        <begin position="101"/>
        <end position="133"/>
    </location>
</feature>
<feature type="transmembrane region" description="Helical" evidence="21">
    <location>
        <begin position="1156"/>
        <end position="1179"/>
    </location>
</feature>
<evidence type="ECO:0000256" key="9">
    <source>
        <dbReference type="ARBA" id="ARBA00022753"/>
    </source>
</evidence>
<dbReference type="SMART" id="SM00831">
    <property type="entry name" value="Cation_ATPase_N"/>
    <property type="match status" value="1"/>
</dbReference>
<dbReference type="InterPro" id="IPR044492">
    <property type="entry name" value="P_typ_ATPase_HD_dom"/>
</dbReference>
<feature type="transmembrane region" description="Helical" evidence="21">
    <location>
        <begin position="1114"/>
        <end position="1136"/>
    </location>
</feature>
<dbReference type="NCBIfam" id="TIGR01657">
    <property type="entry name" value="P-ATPase-V"/>
    <property type="match status" value="1"/>
</dbReference>
<dbReference type="InterPro" id="IPR047821">
    <property type="entry name" value="P5B-type_ATPase"/>
</dbReference>
<keyword evidence="6 21" id="KW-0812">Transmembrane</keyword>
<keyword evidence="13 21" id="KW-1133">Transmembrane helix</keyword>
<dbReference type="Pfam" id="PF12409">
    <property type="entry name" value="P5-ATPase"/>
    <property type="match status" value="1"/>
</dbReference>
<dbReference type="Pfam" id="PF00122">
    <property type="entry name" value="E1-E2_ATPase"/>
    <property type="match status" value="1"/>
</dbReference>
<keyword evidence="9" id="KW-0967">Endosome</keyword>
<dbReference type="InterPro" id="IPR001757">
    <property type="entry name" value="P_typ_ATPase"/>
</dbReference>
<dbReference type="GO" id="GO:0031902">
    <property type="term" value="C:late endosome membrane"/>
    <property type="evidence" value="ECO:0007669"/>
    <property type="project" value="UniProtKB-SubCell"/>
</dbReference>
<feature type="transmembrane region" description="Helical" evidence="21">
    <location>
        <begin position="242"/>
        <end position="263"/>
    </location>
</feature>
<dbReference type="Pfam" id="PF00690">
    <property type="entry name" value="Cation_ATPase_N"/>
    <property type="match status" value="1"/>
</dbReference>
<feature type="compositionally biased region" description="Polar residues" evidence="20">
    <location>
        <begin position="101"/>
        <end position="126"/>
    </location>
</feature>
<evidence type="ECO:0000256" key="13">
    <source>
        <dbReference type="ARBA" id="ARBA00022989"/>
    </source>
</evidence>
<dbReference type="FunFam" id="1.20.1110.10:FF:000026">
    <property type="entry name" value="Cation-transporting ATPase"/>
    <property type="match status" value="1"/>
</dbReference>
<dbReference type="GO" id="GO:0006874">
    <property type="term" value="P:intracellular calcium ion homeostasis"/>
    <property type="evidence" value="ECO:0007669"/>
    <property type="project" value="TreeGrafter"/>
</dbReference>
<dbReference type="EC" id="7.6.2.16" evidence="17"/>
<dbReference type="GO" id="GO:0015662">
    <property type="term" value="F:P-type ion transporter activity"/>
    <property type="evidence" value="ECO:0007669"/>
    <property type="project" value="InterPro"/>
</dbReference>
<comment type="function">
    <text evidence="16">ATP-driven pump involved in endocytosis-dependent polyamine transport. Uses ATP as an energy source to transfer polyamine precursor putrescine from the endosomal compartment to the cytosol.</text>
</comment>
<protein>
    <recommendedName>
        <fullName evidence="18">Polyamine-transporting ATPase 13A3</fullName>
        <ecNumber evidence="17">7.6.2.16</ecNumber>
    </recommendedName>
    <alternativeName>
        <fullName evidence="19">Putrescine transporting ATPase</fullName>
    </alternativeName>
</protein>
<dbReference type="Gene3D" id="1.20.1110.10">
    <property type="entry name" value="Calcium-transporting ATPase, transmembrane domain"/>
    <property type="match status" value="1"/>
</dbReference>
<dbReference type="InterPro" id="IPR047819">
    <property type="entry name" value="P5A-ATPase_N"/>
</dbReference>
<dbReference type="InterPro" id="IPR023298">
    <property type="entry name" value="ATPase_P-typ_TM_dom_sf"/>
</dbReference>
<evidence type="ECO:0000256" key="8">
    <source>
        <dbReference type="ARBA" id="ARBA00022741"/>
    </source>
</evidence>
<evidence type="ECO:0000256" key="4">
    <source>
        <dbReference type="ARBA" id="ARBA00006000"/>
    </source>
</evidence>
<evidence type="ECO:0000256" key="1">
    <source>
        <dbReference type="ARBA" id="ARBA00004107"/>
    </source>
</evidence>
<evidence type="ECO:0000256" key="17">
    <source>
        <dbReference type="ARBA" id="ARBA00066779"/>
    </source>
</evidence>
<dbReference type="GO" id="GO:0031901">
    <property type="term" value="C:early endosome membrane"/>
    <property type="evidence" value="ECO:0007669"/>
    <property type="project" value="UniProtKB-SubCell"/>
</dbReference>
<dbReference type="Proteomes" id="UP001152622">
    <property type="component" value="Chromosome 2"/>
</dbReference>
<keyword evidence="7" id="KW-0479">Metal-binding</keyword>
<evidence type="ECO:0000313" key="24">
    <source>
        <dbReference type="Proteomes" id="UP001152622"/>
    </source>
</evidence>
<dbReference type="InterPro" id="IPR036412">
    <property type="entry name" value="HAD-like_sf"/>
</dbReference>
<dbReference type="InterPro" id="IPR023214">
    <property type="entry name" value="HAD_sf"/>
</dbReference>
<dbReference type="InterPro" id="IPR018303">
    <property type="entry name" value="ATPase_P-typ_P_site"/>
</dbReference>
<sequence length="1268" mass="142411">MEKDDPKIVNKGLEDEMEISGYRFCHWKLALVGLGVLATGGFLLLLLYWMPEWCVKSTCTRATLREAQVLLLQSTDEFRSWFRAKVRVMLAPGRNPFDNLDSQTTSAVANGHTPQSHAPQNYTPHPSTSPPEDLIKKYAEYQPTQIRYFTLHSTQYYWNDALQNFEVLIGLEDLEVTCSAMHSDHSAGLSRNLQDYRRLFFGVNEIAVKVPSVFKLLIKEVLNPFYIFQLFSVILWSADEYYYYATAIVFMSVISIATSLYTIKKQYVMLHDMVATHSIVRVSVCRANDELEEAMSTDLVPGDVIIIPTNGTIMPCDAVLLSGTCIVNESMLTGESVPVTKTNLPNPGLDMKGVEGDCAYSTEEHKRHTLFCGTNVIQTRFYSGELVKAVVIRTGFSTAKGQLVRSILYPKPTDFKLYRDAYLFLLCLVAVAGIGFIYSIVVSIMNNVSVDTIIIESLDIITITVPPALPAAMTAGIVYAQRRLKRIGIFCISPQRINICGQLNLVCFDKTGTLTEDGLDLWGIRRTESGRFHPSEESTYKESLVKSQFVACMATCHSLTKIDGQLSGDPLDLKMFEATGWILEEATEEETALHNRIMPTVVRPPKQLLPEPAAAPDQDMELYELSVSYEIGIVRQFPFSSAQQRMCVVVRLLGEKRMDAYLKGAPEVVASLCKKETVPESFAEVLEDYTKQGFRVIALAHRRLESKITWHKVQNISRDHIEVNMEFLGLIIMQNKLKAETPGVLEDLRRANIRTVMVTGDNMLTAISVARDCGMVPRQDKVIIADALPPKDGQAAKINWRYADNPIKQDGKGAALQEVELKMEEVDPRDEPRLQEHYHFAMSGKSFGVIMEHFQDLAQKLVLHGTVFARMAPDQKTQLVEMLQSVDYFVGMCGDGANDCGALKRAHSGISLSELEASVASPFTSRTPNISCVPNLIREGRAALITSFCVFKFMALYSIIQYISVTLLYSILSNLGDFQFLFIDLAIILLIVFTMSLNPAWKELVSRRPPSGLISGPLLFSVLSQILICLGFQTFAFLWVRQQSWYELWTPASDACKSNPNDNSTPNHTETKLDDHNIRNYENTTLFYISSFQYLIVAVIFSKGKPFRQPSYKNWPFVLSSLSLYAFLLFIMLYPVSAIDNFLEIVCVPLTWRLRVLLLIVGNTAVSVLVETFILDIVLWSLVFSRDKQGAIGVSSADQMPQVGIDRFESSGPSRVCCRRERVPTARYMHLAQELRVDPDWPPKPKTTTEAKAPPCPENGSYQIMPTS</sequence>
<accession>A0A9Q1J8G5</accession>
<feature type="transmembrane region" description="Helical" evidence="21">
    <location>
        <begin position="421"/>
        <end position="440"/>
    </location>
</feature>
<evidence type="ECO:0000259" key="22">
    <source>
        <dbReference type="SMART" id="SM00831"/>
    </source>
</evidence>
<keyword evidence="8" id="KW-0547">Nucleotide-binding</keyword>
<dbReference type="Gene3D" id="2.70.150.10">
    <property type="entry name" value="Calcium-transporting ATPase, cytoplasmic transduction domain A"/>
    <property type="match status" value="1"/>
</dbReference>
<evidence type="ECO:0000256" key="11">
    <source>
        <dbReference type="ARBA" id="ARBA00022842"/>
    </source>
</evidence>